<dbReference type="PROSITE" id="PS01124">
    <property type="entry name" value="HTH_ARAC_FAMILY_2"/>
    <property type="match status" value="1"/>
</dbReference>
<dbReference type="KEGG" id="kbs:EPA93_33995"/>
<evidence type="ECO:0000256" key="3">
    <source>
        <dbReference type="ARBA" id="ARBA00023163"/>
    </source>
</evidence>
<dbReference type="Pfam" id="PF12833">
    <property type="entry name" value="HTH_18"/>
    <property type="match status" value="1"/>
</dbReference>
<keyword evidence="1" id="KW-0805">Transcription regulation</keyword>
<accession>A0A4P6JYS7</accession>
<evidence type="ECO:0000256" key="2">
    <source>
        <dbReference type="ARBA" id="ARBA00023125"/>
    </source>
</evidence>
<gene>
    <name evidence="6" type="ORF">EPA93_33995</name>
</gene>
<dbReference type="InterPro" id="IPR018060">
    <property type="entry name" value="HTH_AraC"/>
</dbReference>
<keyword evidence="2" id="KW-0238">DNA-binding</keyword>
<feature type="domain" description="HTH araC/xylS-type" evidence="5">
    <location>
        <begin position="137"/>
        <end position="241"/>
    </location>
</feature>
<evidence type="ECO:0000313" key="6">
    <source>
        <dbReference type="EMBL" id="QBD80715.1"/>
    </source>
</evidence>
<dbReference type="GO" id="GO:0003700">
    <property type="term" value="F:DNA-binding transcription factor activity"/>
    <property type="evidence" value="ECO:0007669"/>
    <property type="project" value="InterPro"/>
</dbReference>
<dbReference type="PANTHER" id="PTHR46796">
    <property type="entry name" value="HTH-TYPE TRANSCRIPTIONAL ACTIVATOR RHAS-RELATED"/>
    <property type="match status" value="1"/>
</dbReference>
<dbReference type="RefSeq" id="WP_129891777.1">
    <property type="nucleotide sequence ID" value="NZ_CP035758.1"/>
</dbReference>
<keyword evidence="7" id="KW-1185">Reference proteome</keyword>
<dbReference type="EMBL" id="CP035758">
    <property type="protein sequence ID" value="QBD80715.1"/>
    <property type="molecule type" value="Genomic_DNA"/>
</dbReference>
<feature type="region of interest" description="Disordered" evidence="4">
    <location>
        <begin position="1"/>
        <end position="32"/>
    </location>
</feature>
<name>A0A4P6JYS7_KTERU</name>
<dbReference type="GO" id="GO:0043565">
    <property type="term" value="F:sequence-specific DNA binding"/>
    <property type="evidence" value="ECO:0007669"/>
    <property type="project" value="InterPro"/>
</dbReference>
<organism evidence="6 7">
    <name type="scientific">Ktedonosporobacter rubrisoli</name>
    <dbReference type="NCBI Taxonomy" id="2509675"/>
    <lineage>
        <taxon>Bacteria</taxon>
        <taxon>Bacillati</taxon>
        <taxon>Chloroflexota</taxon>
        <taxon>Ktedonobacteria</taxon>
        <taxon>Ktedonobacterales</taxon>
        <taxon>Ktedonosporobacteraceae</taxon>
        <taxon>Ktedonosporobacter</taxon>
    </lineage>
</organism>
<evidence type="ECO:0000256" key="4">
    <source>
        <dbReference type="SAM" id="MobiDB-lite"/>
    </source>
</evidence>
<evidence type="ECO:0000259" key="5">
    <source>
        <dbReference type="PROSITE" id="PS01124"/>
    </source>
</evidence>
<dbReference type="SUPFAM" id="SSF46689">
    <property type="entry name" value="Homeodomain-like"/>
    <property type="match status" value="1"/>
</dbReference>
<dbReference type="OrthoDB" id="2559672at2"/>
<feature type="compositionally biased region" description="Basic and acidic residues" evidence="4">
    <location>
        <begin position="13"/>
        <end position="29"/>
    </location>
</feature>
<dbReference type="InterPro" id="IPR050204">
    <property type="entry name" value="AraC_XylS_family_regulators"/>
</dbReference>
<dbReference type="AlphaFoldDB" id="A0A4P6JYS7"/>
<dbReference type="Gene3D" id="1.10.10.60">
    <property type="entry name" value="Homeodomain-like"/>
    <property type="match status" value="1"/>
</dbReference>
<dbReference type="SMART" id="SM00342">
    <property type="entry name" value="HTH_ARAC"/>
    <property type="match status" value="1"/>
</dbReference>
<evidence type="ECO:0000313" key="7">
    <source>
        <dbReference type="Proteomes" id="UP000290365"/>
    </source>
</evidence>
<evidence type="ECO:0000256" key="1">
    <source>
        <dbReference type="ARBA" id="ARBA00023015"/>
    </source>
</evidence>
<dbReference type="InterPro" id="IPR009057">
    <property type="entry name" value="Homeodomain-like_sf"/>
</dbReference>
<proteinExistence type="predicted"/>
<dbReference type="Proteomes" id="UP000290365">
    <property type="component" value="Chromosome"/>
</dbReference>
<protein>
    <submittedName>
        <fullName evidence="6">Helix-turn-helix domain-containing protein</fullName>
    </submittedName>
</protein>
<reference evidence="6 7" key="1">
    <citation type="submission" date="2019-01" db="EMBL/GenBank/DDBJ databases">
        <title>Ktedonosporobacter rubrisoli SCAWS-G2.</title>
        <authorList>
            <person name="Huang Y."/>
            <person name="Yan B."/>
        </authorList>
    </citation>
    <scope>NUCLEOTIDE SEQUENCE [LARGE SCALE GENOMIC DNA]</scope>
    <source>
        <strain evidence="6 7">SCAWS-G2</strain>
    </source>
</reference>
<sequence length="244" mass="27431">MKILEPQDGAAESPEHMSHSQEPAHEARASDSPFVEQIRRIWIERESASLCSADGHWNMLLVRYQGETSFSVWGPMTQGGAMHYPQGAEFLSITFTLGTFISQMPVGNLLDKGQILPRASANSFWLDDFSWRFPEYEHVEAFINKLVRKGLLVHEPVVDAVLQGQSSALSKRSVQRRFLRATGLSLRTLQSFERARHAAALLQQGVPLLDTVEEAGYFDQSHLTRALKRFSGQTPAQIARTRKP</sequence>
<keyword evidence="3" id="KW-0804">Transcription</keyword>